<proteinExistence type="predicted"/>
<organism evidence="1 2">
    <name type="scientific">Xanthomonas bromi</name>
    <dbReference type="NCBI Taxonomy" id="56449"/>
    <lineage>
        <taxon>Bacteria</taxon>
        <taxon>Pseudomonadati</taxon>
        <taxon>Pseudomonadota</taxon>
        <taxon>Gammaproteobacteria</taxon>
        <taxon>Lysobacterales</taxon>
        <taxon>Lysobacteraceae</taxon>
        <taxon>Xanthomonas</taxon>
    </lineage>
</organism>
<protein>
    <submittedName>
        <fullName evidence="1">Alpha-amylase</fullName>
    </submittedName>
</protein>
<dbReference type="STRING" id="56449.XBLMG947_0128"/>
<sequence>MIYTDNNESGDNRWVNAYVRDDLRRMIGFHTGVQGTDMQVLSSSARHILFRRGSLGIVGINKCGNPVTTTVGMHNSTLCWNADDVDALGSGNVVRISSGSYTFTLPARAARMWRR</sequence>
<dbReference type="SUPFAM" id="SSF51011">
    <property type="entry name" value="Glycosyl hydrolase domain"/>
    <property type="match status" value="1"/>
</dbReference>
<name>A0A1C3NG64_9XANT</name>
<evidence type="ECO:0000313" key="1">
    <source>
        <dbReference type="EMBL" id="SBV49356.1"/>
    </source>
</evidence>
<evidence type="ECO:0000313" key="2">
    <source>
        <dbReference type="Proteomes" id="UP000092503"/>
    </source>
</evidence>
<reference evidence="1 2" key="1">
    <citation type="submission" date="2016-06" db="EMBL/GenBank/DDBJ databases">
        <authorList>
            <person name="Kjaerup R.B."/>
            <person name="Dalgaard T.S."/>
            <person name="Juul-Madsen H.R."/>
        </authorList>
    </citation>
    <scope>NUCLEOTIDE SEQUENCE [LARGE SCALE GENOMIC DNA]</scope>
    <source>
        <strain evidence="1">LMG947</strain>
    </source>
</reference>
<dbReference type="EMBL" id="FLTX01000003">
    <property type="protein sequence ID" value="SBV49356.1"/>
    <property type="molecule type" value="Genomic_DNA"/>
</dbReference>
<dbReference type="Proteomes" id="UP000092503">
    <property type="component" value="Unassembled WGS sequence"/>
</dbReference>
<dbReference type="AlphaFoldDB" id="A0A1C3NG64"/>
<gene>
    <name evidence="1" type="ORF">XBLMG947_0128</name>
</gene>
<accession>A0A1C3NG64</accession>